<dbReference type="GO" id="GO:0004331">
    <property type="term" value="F:fructose-2,6-bisphosphate 2-phosphatase activity"/>
    <property type="evidence" value="ECO:0007669"/>
    <property type="project" value="TreeGrafter"/>
</dbReference>
<gene>
    <name evidence="3" type="ORF">FYJ50_02460</name>
</gene>
<comment type="caution">
    <text evidence="3">The sequence shown here is derived from an EMBL/GenBank/DDBJ whole genome shotgun (WGS) entry which is preliminary data.</text>
</comment>
<dbReference type="Gene3D" id="3.40.50.1240">
    <property type="entry name" value="Phosphoglycerate mutase-like"/>
    <property type="match status" value="1"/>
</dbReference>
<evidence type="ECO:0000313" key="4">
    <source>
        <dbReference type="Proteomes" id="UP000470082"/>
    </source>
</evidence>
<dbReference type="SMART" id="SM00855">
    <property type="entry name" value="PGAM"/>
    <property type="match status" value="1"/>
</dbReference>
<dbReference type="EMBL" id="VUMM01000003">
    <property type="protein sequence ID" value="MSS00989.1"/>
    <property type="molecule type" value="Genomic_DNA"/>
</dbReference>
<feature type="binding site" evidence="2">
    <location>
        <begin position="7"/>
        <end position="14"/>
    </location>
    <ligand>
        <name>substrate</name>
    </ligand>
</feature>
<dbReference type="Proteomes" id="UP000470082">
    <property type="component" value="Unassembled WGS sequence"/>
</dbReference>
<dbReference type="PANTHER" id="PTHR46517:SF1">
    <property type="entry name" value="FRUCTOSE-2,6-BISPHOSPHATASE TIGAR"/>
    <property type="match status" value="1"/>
</dbReference>
<accession>A0A7X2N1Y5</accession>
<dbReference type="AlphaFoldDB" id="A0A7X2N1Y5"/>
<dbReference type="RefSeq" id="WP_154459465.1">
    <property type="nucleotide sequence ID" value="NZ_JAQYTQ010000017.1"/>
</dbReference>
<dbReference type="PROSITE" id="PS00175">
    <property type="entry name" value="PG_MUTASE"/>
    <property type="match status" value="1"/>
</dbReference>
<evidence type="ECO:0000256" key="2">
    <source>
        <dbReference type="PIRSR" id="PIRSR613078-2"/>
    </source>
</evidence>
<dbReference type="Pfam" id="PF00300">
    <property type="entry name" value="His_Phos_1"/>
    <property type="match status" value="1"/>
</dbReference>
<feature type="binding site" evidence="2">
    <location>
        <position position="57"/>
    </location>
    <ligand>
        <name>substrate</name>
    </ligand>
</feature>
<dbReference type="GO" id="GO:0043456">
    <property type="term" value="P:regulation of pentose-phosphate shunt"/>
    <property type="evidence" value="ECO:0007669"/>
    <property type="project" value="TreeGrafter"/>
</dbReference>
<keyword evidence="4" id="KW-1185">Reference proteome</keyword>
<dbReference type="InterPro" id="IPR029033">
    <property type="entry name" value="His_PPase_superfam"/>
</dbReference>
<proteinExistence type="predicted"/>
<evidence type="ECO:0000313" key="3">
    <source>
        <dbReference type="EMBL" id="MSS00989.1"/>
    </source>
</evidence>
<organism evidence="3 4">
    <name type="scientific">Floccifex porci</name>
    <dbReference type="NCBI Taxonomy" id="2606629"/>
    <lineage>
        <taxon>Bacteria</taxon>
        <taxon>Bacillati</taxon>
        <taxon>Bacillota</taxon>
        <taxon>Erysipelotrichia</taxon>
        <taxon>Erysipelotrichales</taxon>
        <taxon>Erysipelotrichaceae</taxon>
        <taxon>Floccifex</taxon>
    </lineage>
</organism>
<keyword evidence="1" id="KW-0378">Hydrolase</keyword>
<sequence>MKIWLTRHGQTNYNKQKLMQGLTDEPLNETGILQAKQAREKIGDIHFDAIYASSLDRAITTASIIGNIEKEKVIVDDRIIEVNFGKYELHHYYLLGLRFSLFWAFPEFFKEPESVESICSMVKRSSSFLKELESKNYENVLIVCHGGIIRALCGYLEDKENGIKWRPKPHNCEIRVYESINGKHKTIKYIK</sequence>
<dbReference type="PIRSF" id="PIRSF000709">
    <property type="entry name" value="6PFK_2-Ptase"/>
    <property type="match status" value="1"/>
</dbReference>
<name>A0A7X2N1Y5_9FIRM</name>
<dbReference type="InterPro" id="IPR001345">
    <property type="entry name" value="PG/BPGM_mutase_AS"/>
</dbReference>
<dbReference type="PANTHER" id="PTHR46517">
    <property type="entry name" value="FRUCTOSE-2,6-BISPHOSPHATASE TIGAR"/>
    <property type="match status" value="1"/>
</dbReference>
<dbReference type="InterPro" id="IPR051695">
    <property type="entry name" value="Phosphoglycerate_Mutase"/>
</dbReference>
<dbReference type="CDD" id="cd07067">
    <property type="entry name" value="HP_PGM_like"/>
    <property type="match status" value="1"/>
</dbReference>
<dbReference type="GO" id="GO:0045820">
    <property type="term" value="P:negative regulation of glycolytic process"/>
    <property type="evidence" value="ECO:0007669"/>
    <property type="project" value="TreeGrafter"/>
</dbReference>
<reference evidence="3 4" key="1">
    <citation type="submission" date="2019-08" db="EMBL/GenBank/DDBJ databases">
        <title>In-depth cultivation of the pig gut microbiome towards novel bacterial diversity and tailored functional studies.</title>
        <authorList>
            <person name="Wylensek D."/>
            <person name="Hitch T.C.A."/>
            <person name="Clavel T."/>
        </authorList>
    </citation>
    <scope>NUCLEOTIDE SEQUENCE [LARGE SCALE GENOMIC DNA]</scope>
    <source>
        <strain evidence="3 4">LKV-178-WT-2G</strain>
    </source>
</reference>
<dbReference type="SUPFAM" id="SSF53254">
    <property type="entry name" value="Phosphoglycerate mutase-like"/>
    <property type="match status" value="1"/>
</dbReference>
<evidence type="ECO:0000256" key="1">
    <source>
        <dbReference type="ARBA" id="ARBA00022801"/>
    </source>
</evidence>
<dbReference type="GO" id="GO:0005829">
    <property type="term" value="C:cytosol"/>
    <property type="evidence" value="ECO:0007669"/>
    <property type="project" value="TreeGrafter"/>
</dbReference>
<dbReference type="InterPro" id="IPR013078">
    <property type="entry name" value="His_Pase_superF_clade-1"/>
</dbReference>
<protein>
    <submittedName>
        <fullName evidence="3">Histidine phosphatase family protein</fullName>
    </submittedName>
</protein>